<dbReference type="Proteomes" id="UP000305267">
    <property type="component" value="Unassembled WGS sequence"/>
</dbReference>
<name>A0A5C4LMD9_9HYPH</name>
<evidence type="ECO:0000313" key="4">
    <source>
        <dbReference type="Proteomes" id="UP000305267"/>
    </source>
</evidence>
<dbReference type="AlphaFoldDB" id="A0A5C4LMD9"/>
<keyword evidence="4" id="KW-1185">Reference proteome</keyword>
<evidence type="ECO:0000256" key="1">
    <source>
        <dbReference type="SAM" id="MobiDB-lite"/>
    </source>
</evidence>
<organism evidence="3 4">
    <name type="scientific">Methylobacterium terricola</name>
    <dbReference type="NCBI Taxonomy" id="2583531"/>
    <lineage>
        <taxon>Bacteria</taxon>
        <taxon>Pseudomonadati</taxon>
        <taxon>Pseudomonadota</taxon>
        <taxon>Alphaproteobacteria</taxon>
        <taxon>Hyphomicrobiales</taxon>
        <taxon>Methylobacteriaceae</taxon>
        <taxon>Methylobacterium</taxon>
    </lineage>
</organism>
<reference evidence="3 4" key="1">
    <citation type="submission" date="2019-06" db="EMBL/GenBank/DDBJ databases">
        <title>Genome of Methylobacterium sp. 17Sr1-39.</title>
        <authorList>
            <person name="Seo T."/>
        </authorList>
    </citation>
    <scope>NUCLEOTIDE SEQUENCE [LARGE SCALE GENOMIC DNA]</scope>
    <source>
        <strain evidence="3 4">17Sr1-39</strain>
    </source>
</reference>
<feature type="chain" id="PRO_5022825514" evidence="2">
    <location>
        <begin position="23"/>
        <end position="89"/>
    </location>
</feature>
<gene>
    <name evidence="3" type="ORF">FF100_05480</name>
</gene>
<dbReference type="OrthoDB" id="8006177at2"/>
<dbReference type="RefSeq" id="WP_139034557.1">
    <property type="nucleotide sequence ID" value="NZ_VDDA01000002.1"/>
</dbReference>
<keyword evidence="2" id="KW-0732">Signal</keyword>
<comment type="caution">
    <text evidence="3">The sequence shown here is derived from an EMBL/GenBank/DDBJ whole genome shotgun (WGS) entry which is preliminary data.</text>
</comment>
<feature type="signal peptide" evidence="2">
    <location>
        <begin position="1"/>
        <end position="22"/>
    </location>
</feature>
<evidence type="ECO:0000313" key="3">
    <source>
        <dbReference type="EMBL" id="TNC15018.1"/>
    </source>
</evidence>
<protein>
    <submittedName>
        <fullName evidence="3">Uncharacterized protein</fullName>
    </submittedName>
</protein>
<evidence type="ECO:0000256" key="2">
    <source>
        <dbReference type="SAM" id="SignalP"/>
    </source>
</evidence>
<feature type="region of interest" description="Disordered" evidence="1">
    <location>
        <begin position="43"/>
        <end position="66"/>
    </location>
</feature>
<proteinExistence type="predicted"/>
<sequence>MKVFVKYFALSLVALGVTQANAQDRSSAVTVFPPIMREMARDTGGMRPWAELTTTPQPVPAARRSAPQPELVARGYVEPVAAAVTGALD</sequence>
<dbReference type="EMBL" id="VDDA01000002">
    <property type="protein sequence ID" value="TNC15018.1"/>
    <property type="molecule type" value="Genomic_DNA"/>
</dbReference>
<accession>A0A5C4LMD9</accession>